<dbReference type="InterPro" id="IPR011047">
    <property type="entry name" value="Quinoprotein_ADH-like_sf"/>
</dbReference>
<dbReference type="PROSITE" id="PS51257">
    <property type="entry name" value="PROKAR_LIPOPROTEIN"/>
    <property type="match status" value="1"/>
</dbReference>
<dbReference type="PATRIC" id="fig|1280953.3.peg.1387"/>
<evidence type="ECO:0000256" key="1">
    <source>
        <dbReference type="SAM" id="SignalP"/>
    </source>
</evidence>
<dbReference type="Pfam" id="PF13360">
    <property type="entry name" value="PQQ_2"/>
    <property type="match status" value="1"/>
</dbReference>
<feature type="signal peptide" evidence="1">
    <location>
        <begin position="1"/>
        <end position="20"/>
    </location>
</feature>
<dbReference type="Proteomes" id="UP000024942">
    <property type="component" value="Unassembled WGS sequence"/>
</dbReference>
<dbReference type="AlphaFoldDB" id="A0A059G8C4"/>
<dbReference type="PANTHER" id="PTHR34512">
    <property type="entry name" value="CELL SURFACE PROTEIN"/>
    <property type="match status" value="1"/>
</dbReference>
<dbReference type="RefSeq" id="WP_035536998.1">
    <property type="nucleotide sequence ID" value="NZ_ARYL01000008.1"/>
</dbReference>
<dbReference type="InterPro" id="IPR015943">
    <property type="entry name" value="WD40/YVTN_repeat-like_dom_sf"/>
</dbReference>
<feature type="domain" description="Pyrrolo-quinoline quinone repeat" evidence="2">
    <location>
        <begin position="131"/>
        <end position="368"/>
    </location>
</feature>
<reference evidence="3 4" key="1">
    <citation type="journal article" date="2014" name="Antonie Van Leeuwenhoek">
        <title>Hyphomonas beringensis sp. nov. and Hyphomonas chukchiensis sp. nov., isolated from surface seawater of the Bering Sea and Chukchi Sea.</title>
        <authorList>
            <person name="Li C."/>
            <person name="Lai Q."/>
            <person name="Li G."/>
            <person name="Dong C."/>
            <person name="Wang J."/>
            <person name="Liao Y."/>
            <person name="Shao Z."/>
        </authorList>
    </citation>
    <scope>NUCLEOTIDE SEQUENCE [LARGE SCALE GENOMIC DNA]</scope>
    <source>
        <strain evidence="3 4">SCH89</strain>
    </source>
</reference>
<evidence type="ECO:0000313" key="3">
    <source>
        <dbReference type="EMBL" id="KDA03102.1"/>
    </source>
</evidence>
<dbReference type="PANTHER" id="PTHR34512:SF30">
    <property type="entry name" value="OUTER MEMBRANE PROTEIN ASSEMBLY FACTOR BAMB"/>
    <property type="match status" value="1"/>
</dbReference>
<proteinExistence type="predicted"/>
<keyword evidence="1" id="KW-0732">Signal</keyword>
<organism evidence="3 4">
    <name type="scientific">Hyphomonas oceanitis SCH89</name>
    <dbReference type="NCBI Taxonomy" id="1280953"/>
    <lineage>
        <taxon>Bacteria</taxon>
        <taxon>Pseudomonadati</taxon>
        <taxon>Pseudomonadota</taxon>
        <taxon>Alphaproteobacteria</taxon>
        <taxon>Hyphomonadales</taxon>
        <taxon>Hyphomonadaceae</taxon>
        <taxon>Hyphomonas</taxon>
    </lineage>
</organism>
<dbReference type="STRING" id="1280953.HOC_06848"/>
<evidence type="ECO:0000313" key="4">
    <source>
        <dbReference type="Proteomes" id="UP000024942"/>
    </source>
</evidence>
<gene>
    <name evidence="3" type="ORF">HOC_06848</name>
</gene>
<dbReference type="SMART" id="SM00564">
    <property type="entry name" value="PQQ"/>
    <property type="match status" value="7"/>
</dbReference>
<comment type="caution">
    <text evidence="3">The sequence shown here is derived from an EMBL/GenBank/DDBJ whole genome shotgun (WGS) entry which is preliminary data.</text>
</comment>
<dbReference type="OrthoDB" id="5290752at2"/>
<sequence>MSSSRKLAVAIALGATLSLASCSSFPSFGGNKAKEKSAEDKAGRITMVLTDEAVKPNPELADVAIELPEPQVIKAWTEAGSNATKVVGNVAAGADLKIAWKADVGAKSDKKSAITTPPVTNETTVFTMDADQTVVATNLSNGKQVWKKKLKGLTKRDKQALGGGLAVTGDTLIVASGYGFVSALDAATGTEKWKREMGAPMTGAPTIKDGRIFVASNNNEIFAMSLENGETEWSDQAISESARVLGSSSPAAVEDFIIAPYSSGEIIAYLASNGRRLWTDAISQAGRFTPISEINDIGSRPILSGGLVFASSQSGVTVAIDGRSGTRIWSIPTGSTQAPALAGEFMFLLGTDDTLSAINPANGEAYWVTPLRKFKKEKKKKGRISYAGPIIASGRIVIVSSLGELLAFSPQTGQQTDSVKLGSTAYLEPIAVQDKLLILTDEAKLIAIQ</sequence>
<accession>A0A059G8C4</accession>
<dbReference type="EMBL" id="ARYL01000008">
    <property type="protein sequence ID" value="KDA03102.1"/>
    <property type="molecule type" value="Genomic_DNA"/>
</dbReference>
<keyword evidence="4" id="KW-1185">Reference proteome</keyword>
<evidence type="ECO:0000259" key="2">
    <source>
        <dbReference type="Pfam" id="PF13360"/>
    </source>
</evidence>
<protein>
    <submittedName>
        <fullName evidence="3">PQQ repeat-containing protein</fullName>
    </submittedName>
</protein>
<dbReference type="SUPFAM" id="SSF50998">
    <property type="entry name" value="Quinoprotein alcohol dehydrogenase-like"/>
    <property type="match status" value="1"/>
</dbReference>
<dbReference type="InterPro" id="IPR018391">
    <property type="entry name" value="PQQ_b-propeller_rpt"/>
</dbReference>
<dbReference type="InterPro" id="IPR002372">
    <property type="entry name" value="PQQ_rpt_dom"/>
</dbReference>
<dbReference type="eggNOG" id="COG1520">
    <property type="taxonomic scope" value="Bacteria"/>
</dbReference>
<feature type="chain" id="PRO_5001573665" evidence="1">
    <location>
        <begin position="21"/>
        <end position="449"/>
    </location>
</feature>
<name>A0A059G8C4_9PROT</name>
<dbReference type="Gene3D" id="2.130.10.10">
    <property type="entry name" value="YVTN repeat-like/Quinoprotein amine dehydrogenase"/>
    <property type="match status" value="1"/>
</dbReference>